<dbReference type="GO" id="GO:0003743">
    <property type="term" value="F:translation initiation factor activity"/>
    <property type="evidence" value="ECO:0007669"/>
    <property type="project" value="TreeGrafter"/>
</dbReference>
<dbReference type="Gene3D" id="1.25.40.180">
    <property type="match status" value="1"/>
</dbReference>
<dbReference type="GO" id="GO:0016281">
    <property type="term" value="C:eukaryotic translation initiation factor 4F complex"/>
    <property type="evidence" value="ECO:0007669"/>
    <property type="project" value="TreeGrafter"/>
</dbReference>
<accession>A0A8C5N9G0</accession>
<name>A0A8C5N9G0_GOUWI</name>
<feature type="region of interest" description="Disordered" evidence="1">
    <location>
        <begin position="186"/>
        <end position="208"/>
    </location>
</feature>
<protein>
    <recommendedName>
        <fullName evidence="2">MIF4G domain-containing protein</fullName>
    </recommendedName>
</protein>
<organism evidence="3 4">
    <name type="scientific">Gouania willdenowi</name>
    <name type="common">Blunt-snouted clingfish</name>
    <name type="synonym">Lepadogaster willdenowi</name>
    <dbReference type="NCBI Taxonomy" id="441366"/>
    <lineage>
        <taxon>Eukaryota</taxon>
        <taxon>Metazoa</taxon>
        <taxon>Chordata</taxon>
        <taxon>Craniata</taxon>
        <taxon>Vertebrata</taxon>
        <taxon>Euteleostomi</taxon>
        <taxon>Actinopterygii</taxon>
        <taxon>Neopterygii</taxon>
        <taxon>Teleostei</taxon>
        <taxon>Neoteleostei</taxon>
        <taxon>Acanthomorphata</taxon>
        <taxon>Ovalentaria</taxon>
        <taxon>Blenniimorphae</taxon>
        <taxon>Blenniiformes</taxon>
        <taxon>Gobiesocoidei</taxon>
        <taxon>Gobiesocidae</taxon>
        <taxon>Gobiesocinae</taxon>
        <taxon>Gouania</taxon>
    </lineage>
</organism>
<feature type="region of interest" description="Disordered" evidence="1">
    <location>
        <begin position="1"/>
        <end position="27"/>
    </location>
</feature>
<feature type="region of interest" description="Disordered" evidence="1">
    <location>
        <begin position="68"/>
        <end position="161"/>
    </location>
</feature>
<evidence type="ECO:0000256" key="1">
    <source>
        <dbReference type="SAM" id="MobiDB-lite"/>
    </source>
</evidence>
<dbReference type="SMART" id="SM00543">
    <property type="entry name" value="MIF4G"/>
    <property type="match status" value="1"/>
</dbReference>
<evidence type="ECO:0000313" key="3">
    <source>
        <dbReference type="Ensembl" id="ENSGWIP00000038712.1"/>
    </source>
</evidence>
<dbReference type="Ensembl" id="ENSGWIT00000042131.1">
    <property type="protein sequence ID" value="ENSGWIP00000038712.1"/>
    <property type="gene ID" value="ENSGWIG00000019764.1"/>
</dbReference>
<keyword evidence="4" id="KW-1185">Reference proteome</keyword>
<dbReference type="PANTHER" id="PTHR23253">
    <property type="entry name" value="EUKARYOTIC TRANSLATION INITIATION FACTOR 4 GAMMA"/>
    <property type="match status" value="1"/>
</dbReference>
<reference evidence="3" key="3">
    <citation type="submission" date="2025-09" db="UniProtKB">
        <authorList>
            <consortium name="Ensembl"/>
        </authorList>
    </citation>
    <scope>IDENTIFICATION</scope>
</reference>
<dbReference type="GO" id="GO:0003729">
    <property type="term" value="F:mRNA binding"/>
    <property type="evidence" value="ECO:0007669"/>
    <property type="project" value="TreeGrafter"/>
</dbReference>
<dbReference type="Proteomes" id="UP000694680">
    <property type="component" value="Chromosome 20"/>
</dbReference>
<feature type="domain" description="MIF4G" evidence="2">
    <location>
        <begin position="212"/>
        <end position="415"/>
    </location>
</feature>
<proteinExistence type="predicted"/>
<dbReference type="AlphaFoldDB" id="A0A8C5N9G0"/>
<feature type="compositionally biased region" description="Polar residues" evidence="1">
    <location>
        <begin position="186"/>
        <end position="197"/>
    </location>
</feature>
<reference evidence="3" key="1">
    <citation type="submission" date="2020-06" db="EMBL/GenBank/DDBJ databases">
        <authorList>
            <consortium name="Wellcome Sanger Institute Data Sharing"/>
        </authorList>
    </citation>
    <scope>NUCLEOTIDE SEQUENCE [LARGE SCALE GENOMIC DNA]</scope>
</reference>
<sequence>MRPPPYSHGQLYHNRDSQDFSSGSRPVAPPHVYLVTTRGRFPFPRSAQRPIFFMAEYGPQLCMATPQQCPVPAGPHDGMDAPPPPQISAYPAPLPNPIPTNKERADTKEVEEEMSLPPSSTSNGVAQEEAKLTWKEKEDQLEAENIQPDSPQPTTPDKENQSKEEIINMSVNDHVQLNKAENAWKTSTNKPVWSSQLKKQEERDSEQTKDLLKKFRSILNKLTPEKFEKLMAQVQMLTIDTEQRLKDVIDLTFEKAISEPAFSEIYAKMCSFLNGLKVQSKENPECQADFRKLLLNRCQKEFEKDKDINEEKKQGLREERSVGNIKFVGELFKLQMIREVVMHDCITKLLKNHDDQSLEVLCKLLSTIGKDLDVKKEKHRVDQCFQQMEKIVKDRKTSSRIRFMMQDVLDLRTNNWVPRRVIQGPKTIDQIREQAKMEEQMEGPHHLRPRPAQKPQIKRARNNFFFDESRGFNLSEWCQIADSHSRKYSVGL</sequence>
<dbReference type="SUPFAM" id="SSF48371">
    <property type="entry name" value="ARM repeat"/>
    <property type="match status" value="1"/>
</dbReference>
<dbReference type="InterPro" id="IPR003890">
    <property type="entry name" value="MIF4G-like_typ-3"/>
</dbReference>
<dbReference type="PANTHER" id="PTHR23253:SF78">
    <property type="entry name" value="EUKARYOTIC TRANSLATION INITIATION FACTOR 4G1, ISOFORM B-RELATED"/>
    <property type="match status" value="1"/>
</dbReference>
<reference evidence="3" key="2">
    <citation type="submission" date="2025-08" db="UniProtKB">
        <authorList>
            <consortium name="Ensembl"/>
        </authorList>
    </citation>
    <scope>IDENTIFICATION</scope>
</reference>
<dbReference type="InterPro" id="IPR016024">
    <property type="entry name" value="ARM-type_fold"/>
</dbReference>
<dbReference type="Pfam" id="PF02854">
    <property type="entry name" value="MIF4G"/>
    <property type="match status" value="1"/>
</dbReference>
<feature type="compositionally biased region" description="Pro residues" evidence="1">
    <location>
        <begin position="81"/>
        <end position="98"/>
    </location>
</feature>
<feature type="compositionally biased region" description="Basic and acidic residues" evidence="1">
    <location>
        <begin position="198"/>
        <end position="208"/>
    </location>
</feature>
<feature type="compositionally biased region" description="Basic and acidic residues" evidence="1">
    <location>
        <begin position="128"/>
        <end position="140"/>
    </location>
</feature>
<evidence type="ECO:0000313" key="4">
    <source>
        <dbReference type="Proteomes" id="UP000694680"/>
    </source>
</evidence>
<evidence type="ECO:0000259" key="2">
    <source>
        <dbReference type="SMART" id="SM00543"/>
    </source>
</evidence>